<evidence type="ECO:0000313" key="2">
    <source>
        <dbReference type="Proteomes" id="UP000521943"/>
    </source>
</evidence>
<accession>A0A8H6HTY8</accession>
<dbReference type="EMBL" id="JACGCI010000045">
    <property type="protein sequence ID" value="KAF6752332.1"/>
    <property type="molecule type" value="Genomic_DNA"/>
</dbReference>
<reference evidence="1 2" key="1">
    <citation type="submission" date="2020-07" db="EMBL/GenBank/DDBJ databases">
        <title>Comparative genomics of pyrophilous fungi reveals a link between fire events and developmental genes.</title>
        <authorList>
            <consortium name="DOE Joint Genome Institute"/>
            <person name="Steindorff A.S."/>
            <person name="Carver A."/>
            <person name="Calhoun S."/>
            <person name="Stillman K."/>
            <person name="Liu H."/>
            <person name="Lipzen A."/>
            <person name="Pangilinan J."/>
            <person name="Labutti K."/>
            <person name="Bruns T.D."/>
            <person name="Grigoriev I.V."/>
        </authorList>
    </citation>
    <scope>NUCLEOTIDE SEQUENCE [LARGE SCALE GENOMIC DNA]</scope>
    <source>
        <strain evidence="1 2">CBS 144469</strain>
    </source>
</reference>
<dbReference type="OrthoDB" id="3269456at2759"/>
<dbReference type="AlphaFoldDB" id="A0A8H6HTY8"/>
<gene>
    <name evidence="1" type="ORF">DFP72DRAFT_1070645</name>
</gene>
<protein>
    <submittedName>
        <fullName evidence="1">Uncharacterized protein</fullName>
    </submittedName>
</protein>
<dbReference type="Proteomes" id="UP000521943">
    <property type="component" value="Unassembled WGS sequence"/>
</dbReference>
<keyword evidence="2" id="KW-1185">Reference proteome</keyword>
<name>A0A8H6HTY8_9AGAR</name>
<comment type="caution">
    <text evidence="1">The sequence shown here is derived from an EMBL/GenBank/DDBJ whole genome shotgun (WGS) entry which is preliminary data.</text>
</comment>
<sequence length="277" mass="31805">MNWRYKKDEARLRLDSYIQDLCQVPVDGASPSLGALQLEECDVVRFTGPPCLRLVRNEGDEQEEVTVRVAGIVTDKTLPPVYELRSSKPDHVRYLRQFIRLTGLGLHTFEENKEPLTQIFERFRDTDGVDTLKGFDFGLYEEQYCVALHNRYLTERRYVPGQRHIDFPPDIDPDHALEDARDTEFIRTVDNVVQYAKKVQEGDGTSCYEPLAPEEFKEGDLVEATGTFIAYPVGEEGEYKLVFCLKSLAMLTSAFREESRIPKRTVDVEAGRSRGRK</sequence>
<evidence type="ECO:0000313" key="1">
    <source>
        <dbReference type="EMBL" id="KAF6752332.1"/>
    </source>
</evidence>
<organism evidence="1 2">
    <name type="scientific">Ephemerocybe angulata</name>
    <dbReference type="NCBI Taxonomy" id="980116"/>
    <lineage>
        <taxon>Eukaryota</taxon>
        <taxon>Fungi</taxon>
        <taxon>Dikarya</taxon>
        <taxon>Basidiomycota</taxon>
        <taxon>Agaricomycotina</taxon>
        <taxon>Agaricomycetes</taxon>
        <taxon>Agaricomycetidae</taxon>
        <taxon>Agaricales</taxon>
        <taxon>Agaricineae</taxon>
        <taxon>Psathyrellaceae</taxon>
        <taxon>Ephemerocybe</taxon>
    </lineage>
</organism>
<proteinExistence type="predicted"/>